<gene>
    <name evidence="5" type="ORF">RZN05_15730</name>
</gene>
<keyword evidence="3 5" id="KW-0808">Transferase</keyword>
<evidence type="ECO:0000256" key="3">
    <source>
        <dbReference type="ARBA" id="ARBA00022679"/>
    </source>
</evidence>
<dbReference type="PANTHER" id="PTHR43179">
    <property type="entry name" value="RHAMNOSYLTRANSFERASE WBBL"/>
    <property type="match status" value="1"/>
</dbReference>
<keyword evidence="6" id="KW-1185">Reference proteome</keyword>
<keyword evidence="2 5" id="KW-0328">Glycosyltransferase</keyword>
<dbReference type="InterPro" id="IPR029044">
    <property type="entry name" value="Nucleotide-diphossugar_trans"/>
</dbReference>
<comment type="caution">
    <text evidence="5">The sequence shown here is derived from an EMBL/GenBank/DDBJ whole genome shotgun (WGS) entry which is preliminary data.</text>
</comment>
<evidence type="ECO:0000256" key="2">
    <source>
        <dbReference type="ARBA" id="ARBA00022676"/>
    </source>
</evidence>
<reference evidence="5 6" key="1">
    <citation type="submission" date="2023-10" db="EMBL/GenBank/DDBJ databases">
        <title>Sphingomonas sp. HF-S4 16S ribosomal RNA gene Genome sequencing and assembly.</title>
        <authorList>
            <person name="Lee H."/>
        </authorList>
    </citation>
    <scope>NUCLEOTIDE SEQUENCE [LARGE SCALE GENOMIC DNA]</scope>
    <source>
        <strain evidence="5 6">HF-S4</strain>
    </source>
</reference>
<dbReference type="Proteomes" id="UP001273531">
    <property type="component" value="Unassembled WGS sequence"/>
</dbReference>
<feature type="domain" description="Glycosyltransferase 2-like" evidence="4">
    <location>
        <begin position="8"/>
        <end position="126"/>
    </location>
</feature>
<dbReference type="Pfam" id="PF00535">
    <property type="entry name" value="Glycos_transf_2"/>
    <property type="match status" value="1"/>
</dbReference>
<dbReference type="EC" id="2.4.-.-" evidence="5"/>
<accession>A0ABU3YAM0</accession>
<dbReference type="RefSeq" id="WP_317227514.1">
    <property type="nucleotide sequence ID" value="NZ_JAWJEJ010000001.1"/>
</dbReference>
<evidence type="ECO:0000256" key="1">
    <source>
        <dbReference type="ARBA" id="ARBA00006739"/>
    </source>
</evidence>
<dbReference type="GO" id="GO:0016757">
    <property type="term" value="F:glycosyltransferase activity"/>
    <property type="evidence" value="ECO:0007669"/>
    <property type="project" value="UniProtKB-KW"/>
</dbReference>
<dbReference type="Gene3D" id="3.90.550.10">
    <property type="entry name" value="Spore Coat Polysaccharide Biosynthesis Protein SpsA, Chain A"/>
    <property type="match status" value="1"/>
</dbReference>
<dbReference type="PANTHER" id="PTHR43179:SF12">
    <property type="entry name" value="GALACTOFURANOSYLTRANSFERASE GLFT2"/>
    <property type="match status" value="1"/>
</dbReference>
<dbReference type="EMBL" id="JAWJEJ010000001">
    <property type="protein sequence ID" value="MDV3458448.1"/>
    <property type="molecule type" value="Genomic_DNA"/>
</dbReference>
<evidence type="ECO:0000259" key="4">
    <source>
        <dbReference type="Pfam" id="PF00535"/>
    </source>
</evidence>
<proteinExistence type="inferred from homology"/>
<evidence type="ECO:0000313" key="6">
    <source>
        <dbReference type="Proteomes" id="UP001273531"/>
    </source>
</evidence>
<organism evidence="5 6">
    <name type="scientific">Sphingomonas agrestis</name>
    <dbReference type="NCBI Taxonomy" id="3080540"/>
    <lineage>
        <taxon>Bacteria</taxon>
        <taxon>Pseudomonadati</taxon>
        <taxon>Pseudomonadota</taxon>
        <taxon>Alphaproteobacteria</taxon>
        <taxon>Sphingomonadales</taxon>
        <taxon>Sphingomonadaceae</taxon>
        <taxon>Sphingomonas</taxon>
    </lineage>
</organism>
<sequence length="287" mass="32962">MPYAYICTNYNNAHFTRAAVRTLNAGSRPPARIIVVDNRSEAKDVEALEALALEHANVDLVLNQENIGYFAGLNSGIDRMRAVDPTLTTMVVGNNDLEFPPDFGERLSEVVADCPDCPVISPYVETLDGMPQNPHVVSGVSRVRELIYDLYYANYHLAKLIRAVARRTHKVTDRRDEEGHATAQYIYQGHGSCYVLTAAFFREFERLWAPTFMMGEEFFLSRQLAERGLLTYYDPRIRVRHHCNGAIENVPARKMWRLARDAHRVYRRYIKPWHRQDYGPTPRSGEQ</sequence>
<evidence type="ECO:0000313" key="5">
    <source>
        <dbReference type="EMBL" id="MDV3458448.1"/>
    </source>
</evidence>
<comment type="similarity">
    <text evidence="1">Belongs to the glycosyltransferase 2 family.</text>
</comment>
<dbReference type="InterPro" id="IPR001173">
    <property type="entry name" value="Glyco_trans_2-like"/>
</dbReference>
<protein>
    <submittedName>
        <fullName evidence="5">Glycosyltransferase</fullName>
        <ecNumber evidence="5">2.4.-.-</ecNumber>
    </submittedName>
</protein>
<dbReference type="SUPFAM" id="SSF53448">
    <property type="entry name" value="Nucleotide-diphospho-sugar transferases"/>
    <property type="match status" value="1"/>
</dbReference>
<name>A0ABU3YAM0_9SPHN</name>